<organism evidence="1 2">
    <name type="scientific">Fusarium solani subsp. cucurbitae</name>
    <name type="common">Neocosmosporum cucurbitae</name>
    <dbReference type="NCBI Taxonomy" id="2747967"/>
    <lineage>
        <taxon>Eukaryota</taxon>
        <taxon>Fungi</taxon>
        <taxon>Dikarya</taxon>
        <taxon>Ascomycota</taxon>
        <taxon>Pezizomycotina</taxon>
        <taxon>Sordariomycetes</taxon>
        <taxon>Hypocreomycetidae</taxon>
        <taxon>Hypocreales</taxon>
        <taxon>Nectriaceae</taxon>
        <taxon>Fusarium</taxon>
        <taxon>Fusarium solani species complex</taxon>
    </lineage>
</organism>
<accession>A0ACD3YVU9</accession>
<name>A0ACD3YVU9_FUSSC</name>
<evidence type="ECO:0000313" key="1">
    <source>
        <dbReference type="EMBL" id="UPK93056.1"/>
    </source>
</evidence>
<proteinExistence type="predicted"/>
<dbReference type="Proteomes" id="UP000830768">
    <property type="component" value="Chromosome 3"/>
</dbReference>
<dbReference type="EMBL" id="CP090032">
    <property type="protein sequence ID" value="UPK93056.1"/>
    <property type="molecule type" value="Genomic_DNA"/>
</dbReference>
<protein>
    <submittedName>
        <fullName evidence="1">Uncharacterized protein</fullName>
    </submittedName>
</protein>
<sequence length="298" mass="33758">MSCLCFFERPESWIFFIVDEGGSMPPVLNLQLHRHVVFIIMLEHWVVVHVDLVDMEAAYLDPKSSDTSSHPIRIRHLLVRWLETHLDHANIDEKLNLFEKECQQHDDTGIIAIANVTALVRGSSCCAGIDPAQRRVEFIQRMKTFTRSKRPNLRLGQWASHSGLRNAKSLFKSPPSMPENADAASLASTHKSSPPKHPLASYMLPPTKAISPATTSNKRKLKASGATSDVPAKRRQVTDSTEEQNSSWLFSTWWGKKVDAWALQKSTEQLRKELTKAEADIEALKSKMDKIEQRIERV</sequence>
<evidence type="ECO:0000313" key="2">
    <source>
        <dbReference type="Proteomes" id="UP000830768"/>
    </source>
</evidence>
<gene>
    <name evidence="1" type="ORF">LCI18_003991</name>
</gene>
<keyword evidence="2" id="KW-1185">Reference proteome</keyword>
<reference evidence="1" key="1">
    <citation type="submission" date="2021-11" db="EMBL/GenBank/DDBJ databases">
        <title>Fusarium solani-melongenae Genome sequencing and assembly.</title>
        <authorList>
            <person name="Xie S."/>
            <person name="Huang L."/>
            <person name="Zhang X."/>
        </authorList>
    </citation>
    <scope>NUCLEOTIDE SEQUENCE</scope>
    <source>
        <strain evidence="1">CRI 24-3</strain>
    </source>
</reference>